<dbReference type="Gene3D" id="3.30.200.20">
    <property type="entry name" value="Phosphorylase Kinase, domain 1"/>
    <property type="match status" value="1"/>
</dbReference>
<dbReference type="Gene3D" id="1.10.510.10">
    <property type="entry name" value="Transferase(Phosphotransferase) domain 1"/>
    <property type="match status" value="1"/>
</dbReference>
<dbReference type="InterPro" id="IPR000719">
    <property type="entry name" value="Prot_kinase_dom"/>
</dbReference>
<proteinExistence type="predicted"/>
<dbReference type="InterPro" id="IPR011009">
    <property type="entry name" value="Kinase-like_dom_sf"/>
</dbReference>
<dbReference type="SUPFAM" id="SSF56112">
    <property type="entry name" value="Protein kinase-like (PK-like)"/>
    <property type="match status" value="1"/>
</dbReference>
<dbReference type="InterPro" id="IPR008271">
    <property type="entry name" value="Ser/Thr_kinase_AS"/>
</dbReference>
<keyword evidence="3" id="KW-0418">Kinase</keyword>
<feature type="domain" description="Protein kinase" evidence="2">
    <location>
        <begin position="310"/>
        <end position="578"/>
    </location>
</feature>
<dbReference type="GO" id="GO:0004672">
    <property type="term" value="F:protein kinase activity"/>
    <property type="evidence" value="ECO:0007669"/>
    <property type="project" value="InterPro"/>
</dbReference>
<evidence type="ECO:0000256" key="1">
    <source>
        <dbReference type="SAM" id="Phobius"/>
    </source>
</evidence>
<dbReference type="AlphaFoldDB" id="A0AAW2PSH6"/>
<reference evidence="3" key="1">
    <citation type="submission" date="2020-06" db="EMBL/GenBank/DDBJ databases">
        <authorList>
            <person name="Li T."/>
            <person name="Hu X."/>
            <person name="Zhang T."/>
            <person name="Song X."/>
            <person name="Zhang H."/>
            <person name="Dai N."/>
            <person name="Sheng W."/>
            <person name="Hou X."/>
            <person name="Wei L."/>
        </authorList>
    </citation>
    <scope>NUCLEOTIDE SEQUENCE</scope>
    <source>
        <strain evidence="3">KEN8</strain>
        <tissue evidence="3">Leaf</tissue>
    </source>
</reference>
<dbReference type="FunFam" id="1.10.510.10:FF:000530">
    <property type="entry name" value="probable receptor-like protein kinase At5g59700"/>
    <property type="match status" value="1"/>
</dbReference>
<dbReference type="InterPro" id="IPR001245">
    <property type="entry name" value="Ser-Thr/Tyr_kinase_cat_dom"/>
</dbReference>
<dbReference type="PANTHER" id="PTHR48055:SF9">
    <property type="entry name" value="PROTEIN KINASE DOMAIN-CONTAINING PROTEIN"/>
    <property type="match status" value="1"/>
</dbReference>
<dbReference type="PROSITE" id="PS00108">
    <property type="entry name" value="PROTEIN_KINASE_ST"/>
    <property type="match status" value="1"/>
</dbReference>
<protein>
    <submittedName>
        <fullName evidence="3">Receptor-like protein kinase</fullName>
    </submittedName>
</protein>
<feature type="transmembrane region" description="Helical" evidence="1">
    <location>
        <begin position="250"/>
        <end position="270"/>
    </location>
</feature>
<accession>A0AAW2PSH6</accession>
<dbReference type="Pfam" id="PF19160">
    <property type="entry name" value="SPARK"/>
    <property type="match status" value="1"/>
</dbReference>
<gene>
    <name evidence="3" type="ORF">Scaly_1479500</name>
</gene>
<dbReference type="SMART" id="SM00220">
    <property type="entry name" value="S_TKc"/>
    <property type="match status" value="1"/>
</dbReference>
<dbReference type="GO" id="GO:0016020">
    <property type="term" value="C:membrane"/>
    <property type="evidence" value="ECO:0007669"/>
    <property type="project" value="TreeGrafter"/>
</dbReference>
<dbReference type="PROSITE" id="PS50011">
    <property type="entry name" value="PROTEIN_KINASE_DOM"/>
    <property type="match status" value="1"/>
</dbReference>
<comment type="caution">
    <text evidence="3">The sequence shown here is derived from an EMBL/GenBank/DDBJ whole genome shotgun (WGS) entry which is preliminary data.</text>
</comment>
<sequence length="601" mass="65545">MNYGTVTAFMRYMLALSISFRYSYLQAAADECVLDMRTPLSWNESNVVGGNWGGFLTNNSCGSPFERYLYALAKKANVTGEIFLNVTEKKACLSTLNTAEKDVFSCGIGRLTSGAGGCSDYAAIDVVSKLGNELRTLDENCNNLGLKSESDEECSSCLRSWEEMAGSGNSSNGLIRKEDDVCRFSVLVLLTSRRVNEIGWIKSIYTCLGNGDPIVEVHTGLMNENLLSSAADKATEGKKITLITATGLEVLVGGVGGISVIAALVWLILFRKTTKTAPPKGTYTRDGSFSEEPSSVEISLREVLLATNNLSASNFIGQGVAGKVYKGVLSNGQRIAVKHITNDGHMETFVREVTSLSHIKHPNLVELLGHCDGNDESFLVYELCDNGNLSEWLFGKQKSLTWIQRLDIAIDSARGLCFLHTYPDGCIVHRDVKPTNILLGTNFRAKLSDFGLSKVICMGLSYVSSEVRGTFGYVDPEYQKNRHVHSSTDVYSFGIVLLQLLSGQRVINLEATRPIPLTKMAKNLGRGGDVTEFADPKLNGEYSVEGFRVMFRLALSCTGLKQHRPSMEKVVAVLEKARRVSEAAASLDFSLQSTGKPSVVL</sequence>
<dbReference type="GO" id="GO:0005524">
    <property type="term" value="F:ATP binding"/>
    <property type="evidence" value="ECO:0007669"/>
    <property type="project" value="InterPro"/>
</dbReference>
<dbReference type="InterPro" id="IPR051564">
    <property type="entry name" value="LRR_receptor-like_kinase"/>
</dbReference>
<dbReference type="EMBL" id="JACGWM010000008">
    <property type="protein sequence ID" value="KAL0357938.1"/>
    <property type="molecule type" value="Genomic_DNA"/>
</dbReference>
<keyword evidence="3" id="KW-0808">Transferase</keyword>
<dbReference type="PANTHER" id="PTHR48055">
    <property type="entry name" value="LEUCINE-RICH REPEAT RECEPTOR PROTEIN KINASE EMS1"/>
    <property type="match status" value="1"/>
</dbReference>
<keyword evidence="1" id="KW-0472">Membrane</keyword>
<dbReference type="InterPro" id="IPR043891">
    <property type="entry name" value="SPARK"/>
</dbReference>
<reference evidence="3" key="2">
    <citation type="journal article" date="2024" name="Plant">
        <title>Genomic evolution and insights into agronomic trait innovations of Sesamum species.</title>
        <authorList>
            <person name="Miao H."/>
            <person name="Wang L."/>
            <person name="Qu L."/>
            <person name="Liu H."/>
            <person name="Sun Y."/>
            <person name="Le M."/>
            <person name="Wang Q."/>
            <person name="Wei S."/>
            <person name="Zheng Y."/>
            <person name="Lin W."/>
            <person name="Duan Y."/>
            <person name="Cao H."/>
            <person name="Xiong S."/>
            <person name="Wang X."/>
            <person name="Wei L."/>
            <person name="Li C."/>
            <person name="Ma Q."/>
            <person name="Ju M."/>
            <person name="Zhao R."/>
            <person name="Li G."/>
            <person name="Mu C."/>
            <person name="Tian Q."/>
            <person name="Mei H."/>
            <person name="Zhang T."/>
            <person name="Gao T."/>
            <person name="Zhang H."/>
        </authorList>
    </citation>
    <scope>NUCLEOTIDE SEQUENCE</scope>
    <source>
        <strain evidence="3">KEN8</strain>
    </source>
</reference>
<keyword evidence="1" id="KW-1133">Transmembrane helix</keyword>
<keyword evidence="3" id="KW-0675">Receptor</keyword>
<keyword evidence="1" id="KW-0812">Transmembrane</keyword>
<evidence type="ECO:0000313" key="3">
    <source>
        <dbReference type="EMBL" id="KAL0357938.1"/>
    </source>
</evidence>
<organism evidence="3">
    <name type="scientific">Sesamum calycinum</name>
    <dbReference type="NCBI Taxonomy" id="2727403"/>
    <lineage>
        <taxon>Eukaryota</taxon>
        <taxon>Viridiplantae</taxon>
        <taxon>Streptophyta</taxon>
        <taxon>Embryophyta</taxon>
        <taxon>Tracheophyta</taxon>
        <taxon>Spermatophyta</taxon>
        <taxon>Magnoliopsida</taxon>
        <taxon>eudicotyledons</taxon>
        <taxon>Gunneridae</taxon>
        <taxon>Pentapetalae</taxon>
        <taxon>asterids</taxon>
        <taxon>lamiids</taxon>
        <taxon>Lamiales</taxon>
        <taxon>Pedaliaceae</taxon>
        <taxon>Sesamum</taxon>
    </lineage>
</organism>
<dbReference type="Pfam" id="PF07714">
    <property type="entry name" value="PK_Tyr_Ser-Thr"/>
    <property type="match status" value="1"/>
</dbReference>
<evidence type="ECO:0000259" key="2">
    <source>
        <dbReference type="PROSITE" id="PS50011"/>
    </source>
</evidence>
<name>A0AAW2PSH6_9LAMI</name>